<keyword evidence="2" id="KW-1185">Reference proteome</keyword>
<evidence type="ECO:0000313" key="1">
    <source>
        <dbReference type="EMBL" id="OCQ51573.1"/>
    </source>
</evidence>
<sequence length="67" mass="7667">MKKIYRIAITLLIVIGSLGLCHQISLKNKMAIFVNNPDPNYLYDKVWFDASKWLNSGDYIKTNGGFD</sequence>
<gene>
    <name evidence="1" type="ORF">Ppb6_03234</name>
</gene>
<dbReference type="Proteomes" id="UP000093476">
    <property type="component" value="Unassembled WGS sequence"/>
</dbReference>
<comment type="caution">
    <text evidence="1">The sequence shown here is derived from an EMBL/GenBank/DDBJ whole genome shotgun (WGS) entry which is preliminary data.</text>
</comment>
<dbReference type="EMBL" id="LOMY01000114">
    <property type="protein sequence ID" value="OCQ51573.1"/>
    <property type="molecule type" value="Genomic_DNA"/>
</dbReference>
<dbReference type="AlphaFoldDB" id="A0A1C0U0Y4"/>
<accession>A0A1C0U0Y4</accession>
<organism evidence="1 2">
    <name type="scientific">Photorhabdus australis subsp. thailandensis</name>
    <dbReference type="NCBI Taxonomy" id="2805096"/>
    <lineage>
        <taxon>Bacteria</taxon>
        <taxon>Pseudomonadati</taxon>
        <taxon>Pseudomonadota</taxon>
        <taxon>Gammaproteobacteria</taxon>
        <taxon>Enterobacterales</taxon>
        <taxon>Morganellaceae</taxon>
        <taxon>Photorhabdus</taxon>
    </lineage>
</organism>
<evidence type="ECO:0000313" key="2">
    <source>
        <dbReference type="Proteomes" id="UP000093476"/>
    </source>
</evidence>
<protein>
    <submittedName>
        <fullName evidence="1">Uncharacterized protein</fullName>
    </submittedName>
</protein>
<proteinExistence type="predicted"/>
<dbReference type="RefSeq" id="WP_065823989.1">
    <property type="nucleotide sequence ID" value="NZ_CAWMQZ010000114.1"/>
</dbReference>
<reference evidence="1 2" key="1">
    <citation type="submission" date="2015-12" db="EMBL/GenBank/DDBJ databases">
        <title>Genome comparisons provide insights into the role of secondary metabolites in the pathogenic phase of the Photorhabdus life cycle.</title>
        <authorList>
            <person name="Tobias N.J."/>
            <person name="Mishra B."/>
            <person name="Gupta D.K."/>
            <person name="Thines M."/>
            <person name="Stinear T.P."/>
            <person name="Bode H.B."/>
        </authorList>
    </citation>
    <scope>NUCLEOTIDE SEQUENCE [LARGE SCALE GENOMIC DNA]</scope>
    <source>
        <strain evidence="1 2">PB68.1</strain>
    </source>
</reference>
<name>A0A1C0U0Y4_9GAMM</name>